<dbReference type="InterPro" id="IPR050287">
    <property type="entry name" value="MTA/SAH_deaminase"/>
</dbReference>
<accession>A0ABR9REQ3</accession>
<dbReference type="SUPFAM" id="SSF51338">
    <property type="entry name" value="Composite domain of metallo-dependent hydrolases"/>
    <property type="match status" value="1"/>
</dbReference>
<dbReference type="CDD" id="cd01298">
    <property type="entry name" value="ATZ_TRZ_like"/>
    <property type="match status" value="1"/>
</dbReference>
<dbReference type="Proteomes" id="UP000806211">
    <property type="component" value="Unassembled WGS sequence"/>
</dbReference>
<dbReference type="InterPro" id="IPR011059">
    <property type="entry name" value="Metal-dep_hydrolase_composite"/>
</dbReference>
<evidence type="ECO:0000259" key="1">
    <source>
        <dbReference type="Pfam" id="PF01979"/>
    </source>
</evidence>
<feature type="domain" description="Amidohydrolase-related" evidence="1">
    <location>
        <begin position="59"/>
        <end position="418"/>
    </location>
</feature>
<dbReference type="Gene3D" id="2.30.40.10">
    <property type="entry name" value="Urease, subunit C, domain 1"/>
    <property type="match status" value="1"/>
</dbReference>
<dbReference type="PANTHER" id="PTHR43794">
    <property type="entry name" value="AMINOHYDROLASE SSNA-RELATED"/>
    <property type="match status" value="1"/>
</dbReference>
<evidence type="ECO:0000313" key="3">
    <source>
        <dbReference type="Proteomes" id="UP000806211"/>
    </source>
</evidence>
<proteinExistence type="predicted"/>
<keyword evidence="3" id="KW-1185">Reference proteome</keyword>
<gene>
    <name evidence="2" type="ORF">INF37_14475</name>
</gene>
<dbReference type="SUPFAM" id="SSF51556">
    <property type="entry name" value="Metallo-dependent hydrolases"/>
    <property type="match status" value="1"/>
</dbReference>
<evidence type="ECO:0000313" key="2">
    <source>
        <dbReference type="EMBL" id="MBE5057183.1"/>
    </source>
</evidence>
<dbReference type="Pfam" id="PF01979">
    <property type="entry name" value="Amidohydro_1"/>
    <property type="match status" value="1"/>
</dbReference>
<dbReference type="InterPro" id="IPR032466">
    <property type="entry name" value="Metal_Hydrolase"/>
</dbReference>
<dbReference type="Gene3D" id="3.20.20.140">
    <property type="entry name" value="Metal-dependent hydrolases"/>
    <property type="match status" value="1"/>
</dbReference>
<sequence length="448" mass="48683">MKKAYLHVHIVTVDDQDRVWPDGGILYENGTITAVGESAHVEQIARERGAEILDGGGKYLFPGLVNTHTHLYQELTKGLGSDLSLEEWFPKAMAPVGAALREEHMEAGVALGLLEAIHSGVTTVADYMQHQPVPGLGRVELDVAKQMGVRMVYGRGYRDIGRAEVVEDAAHIFADVEDLKARYVQPDGMITVWLAPAASWGLSDHLMRETRRYADATETPIMMHLFETGSDEAGSQQRFGKPAIEWFEEAGLLGPDLLAVHSVALGSAEMEKYQQYRVMVSYNPVSNMYLASGSAPVRELKERGLAVALGTDGAGSNNNNNMLEAMKSGALLQKVVHRDPQAMTAGEMLRMATIEGARALGLGDRIGSIEVGKAADFFLYDPMHSPIACPVCGTPEAALVYSGDHRAIDTVVIQGQTVLECGILTKGDEDAILVQARRMADDLLCRIR</sequence>
<dbReference type="InterPro" id="IPR006680">
    <property type="entry name" value="Amidohydro-rel"/>
</dbReference>
<reference evidence="2 3" key="1">
    <citation type="submission" date="2020-10" db="EMBL/GenBank/DDBJ databases">
        <title>ChiBAC.</title>
        <authorList>
            <person name="Zenner C."/>
            <person name="Hitch T.C.A."/>
            <person name="Clavel T."/>
        </authorList>
    </citation>
    <scope>NUCLEOTIDE SEQUENCE [LARGE SCALE GENOMIC DNA]</scope>
    <source>
        <strain evidence="2 3">DSM 107456</strain>
    </source>
</reference>
<protein>
    <submittedName>
        <fullName evidence="2">Amidohydrolase</fullName>
    </submittedName>
</protein>
<name>A0ABR9REQ3_9FIRM</name>
<dbReference type="EMBL" id="JADCKF010000016">
    <property type="protein sequence ID" value="MBE5057183.1"/>
    <property type="molecule type" value="Genomic_DNA"/>
</dbReference>
<comment type="caution">
    <text evidence="2">The sequence shown here is derived from an EMBL/GenBank/DDBJ whole genome shotgun (WGS) entry which is preliminary data.</text>
</comment>
<dbReference type="PANTHER" id="PTHR43794:SF5">
    <property type="entry name" value="CHLOROHYDROLASE FAMILY PROTEIN"/>
    <property type="match status" value="1"/>
</dbReference>
<organism evidence="2 3">
    <name type="scientific">Pseudoflavonifractor gallinarum</name>
    <dbReference type="NCBI Taxonomy" id="2779352"/>
    <lineage>
        <taxon>Bacteria</taxon>
        <taxon>Bacillati</taxon>
        <taxon>Bacillota</taxon>
        <taxon>Clostridia</taxon>
        <taxon>Eubacteriales</taxon>
        <taxon>Oscillospiraceae</taxon>
        <taxon>Pseudoflavonifractor</taxon>
    </lineage>
</organism>
<dbReference type="RefSeq" id="WP_193539104.1">
    <property type="nucleotide sequence ID" value="NZ_JADCKF010000016.1"/>
</dbReference>